<dbReference type="SMART" id="SM00418">
    <property type="entry name" value="HTH_ARSR"/>
    <property type="match status" value="1"/>
</dbReference>
<dbReference type="PANTHER" id="PTHR43132:SF6">
    <property type="entry name" value="HTH-TYPE TRANSCRIPTIONAL REPRESSOR CZRA"/>
    <property type="match status" value="1"/>
</dbReference>
<evidence type="ECO:0000256" key="1">
    <source>
        <dbReference type="ARBA" id="ARBA00023015"/>
    </source>
</evidence>
<keyword evidence="3" id="KW-0804">Transcription</keyword>
<proteinExistence type="predicted"/>
<feature type="region of interest" description="Disordered" evidence="4">
    <location>
        <begin position="98"/>
        <end position="138"/>
    </location>
</feature>
<dbReference type="NCBIfam" id="NF033788">
    <property type="entry name" value="HTH_metalloreg"/>
    <property type="match status" value="1"/>
</dbReference>
<name>A0AAE3ZNF0_9ACTN</name>
<evidence type="ECO:0000313" key="7">
    <source>
        <dbReference type="Proteomes" id="UP001183629"/>
    </source>
</evidence>
<dbReference type="InterPro" id="IPR001845">
    <property type="entry name" value="HTH_ArsR_DNA-bd_dom"/>
</dbReference>
<reference evidence="6 7" key="1">
    <citation type="submission" date="2023-07" db="EMBL/GenBank/DDBJ databases">
        <title>Sequencing the genomes of 1000 actinobacteria strains.</title>
        <authorList>
            <person name="Klenk H.-P."/>
        </authorList>
    </citation>
    <scope>NUCLEOTIDE SEQUENCE [LARGE SCALE GENOMIC DNA]</scope>
    <source>
        <strain evidence="6 7">DSM 44711</strain>
    </source>
</reference>
<evidence type="ECO:0000256" key="3">
    <source>
        <dbReference type="ARBA" id="ARBA00023163"/>
    </source>
</evidence>
<comment type="caution">
    <text evidence="6">The sequence shown here is derived from an EMBL/GenBank/DDBJ whole genome shotgun (WGS) entry which is preliminary data.</text>
</comment>
<dbReference type="InterPro" id="IPR036390">
    <property type="entry name" value="WH_DNA-bd_sf"/>
</dbReference>
<sequence>MTSATGYGAYEAASELLRALSAPIRVAIVTELAKGEQCVHDLVEKLGAPQPLVSQHLRVLRGAGVVRGSRRGREIAYVLVDEHIAHIVADAVSHAGESGATVVTTPLPPRPATPGRPGGSTPASVSDHAAPTPAGDSR</sequence>
<evidence type="ECO:0000313" key="6">
    <source>
        <dbReference type="EMBL" id="MDR7321966.1"/>
    </source>
</evidence>
<evidence type="ECO:0000259" key="5">
    <source>
        <dbReference type="PROSITE" id="PS50987"/>
    </source>
</evidence>
<dbReference type="CDD" id="cd00090">
    <property type="entry name" value="HTH_ARSR"/>
    <property type="match status" value="1"/>
</dbReference>
<dbReference type="InterPro" id="IPR051011">
    <property type="entry name" value="Metal_resp_trans_reg"/>
</dbReference>
<dbReference type="Gene3D" id="1.10.10.10">
    <property type="entry name" value="Winged helix-like DNA-binding domain superfamily/Winged helix DNA-binding domain"/>
    <property type="match status" value="1"/>
</dbReference>
<dbReference type="Pfam" id="PF01022">
    <property type="entry name" value="HTH_5"/>
    <property type="match status" value="1"/>
</dbReference>
<dbReference type="AlphaFoldDB" id="A0AAE3ZNF0"/>
<dbReference type="EMBL" id="JAVDYC010000001">
    <property type="protein sequence ID" value="MDR7321966.1"/>
    <property type="molecule type" value="Genomic_DNA"/>
</dbReference>
<feature type="compositionally biased region" description="Low complexity" evidence="4">
    <location>
        <begin position="115"/>
        <end position="124"/>
    </location>
</feature>
<dbReference type="PRINTS" id="PR00778">
    <property type="entry name" value="HTHARSR"/>
</dbReference>
<dbReference type="InterPro" id="IPR036388">
    <property type="entry name" value="WH-like_DNA-bd_sf"/>
</dbReference>
<dbReference type="InterPro" id="IPR011991">
    <property type="entry name" value="ArsR-like_HTH"/>
</dbReference>
<dbReference type="GO" id="GO:0003677">
    <property type="term" value="F:DNA binding"/>
    <property type="evidence" value="ECO:0007669"/>
    <property type="project" value="UniProtKB-KW"/>
</dbReference>
<dbReference type="PROSITE" id="PS50987">
    <property type="entry name" value="HTH_ARSR_2"/>
    <property type="match status" value="1"/>
</dbReference>
<keyword evidence="1" id="KW-0805">Transcription regulation</keyword>
<dbReference type="Proteomes" id="UP001183629">
    <property type="component" value="Unassembled WGS sequence"/>
</dbReference>
<evidence type="ECO:0000256" key="4">
    <source>
        <dbReference type="SAM" id="MobiDB-lite"/>
    </source>
</evidence>
<evidence type="ECO:0000256" key="2">
    <source>
        <dbReference type="ARBA" id="ARBA00023125"/>
    </source>
</evidence>
<protein>
    <submittedName>
        <fullName evidence="6">DNA-binding transcriptional ArsR family regulator</fullName>
    </submittedName>
</protein>
<feature type="domain" description="HTH arsR-type" evidence="5">
    <location>
        <begin position="5"/>
        <end position="99"/>
    </location>
</feature>
<dbReference type="GO" id="GO:0003700">
    <property type="term" value="F:DNA-binding transcription factor activity"/>
    <property type="evidence" value="ECO:0007669"/>
    <property type="project" value="InterPro"/>
</dbReference>
<organism evidence="6 7">
    <name type="scientific">Catenuloplanes niger</name>
    <dbReference type="NCBI Taxonomy" id="587534"/>
    <lineage>
        <taxon>Bacteria</taxon>
        <taxon>Bacillati</taxon>
        <taxon>Actinomycetota</taxon>
        <taxon>Actinomycetes</taxon>
        <taxon>Micromonosporales</taxon>
        <taxon>Micromonosporaceae</taxon>
        <taxon>Catenuloplanes</taxon>
    </lineage>
</organism>
<keyword evidence="2 6" id="KW-0238">DNA-binding</keyword>
<dbReference type="PANTHER" id="PTHR43132">
    <property type="entry name" value="ARSENICAL RESISTANCE OPERON REPRESSOR ARSR-RELATED"/>
    <property type="match status" value="1"/>
</dbReference>
<keyword evidence="7" id="KW-1185">Reference proteome</keyword>
<accession>A0AAE3ZNF0</accession>
<gene>
    <name evidence="6" type="ORF">J2S44_002216</name>
</gene>
<dbReference type="SUPFAM" id="SSF46785">
    <property type="entry name" value="Winged helix' DNA-binding domain"/>
    <property type="match status" value="1"/>
</dbReference>